<dbReference type="SUPFAM" id="SSF48403">
    <property type="entry name" value="Ankyrin repeat"/>
    <property type="match status" value="1"/>
</dbReference>
<feature type="repeat" description="ANK" evidence="3">
    <location>
        <begin position="149"/>
        <end position="181"/>
    </location>
</feature>
<dbReference type="Pfam" id="PF12796">
    <property type="entry name" value="Ank_2"/>
    <property type="match status" value="1"/>
</dbReference>
<organism evidence="4 5">
    <name type="scientific">Acer saccharum</name>
    <name type="common">Sugar maple</name>
    <dbReference type="NCBI Taxonomy" id="4024"/>
    <lineage>
        <taxon>Eukaryota</taxon>
        <taxon>Viridiplantae</taxon>
        <taxon>Streptophyta</taxon>
        <taxon>Embryophyta</taxon>
        <taxon>Tracheophyta</taxon>
        <taxon>Spermatophyta</taxon>
        <taxon>Magnoliopsida</taxon>
        <taxon>eudicotyledons</taxon>
        <taxon>Gunneridae</taxon>
        <taxon>Pentapetalae</taxon>
        <taxon>rosids</taxon>
        <taxon>malvids</taxon>
        <taxon>Sapindales</taxon>
        <taxon>Sapindaceae</taxon>
        <taxon>Hippocastanoideae</taxon>
        <taxon>Acereae</taxon>
        <taxon>Acer</taxon>
    </lineage>
</organism>
<dbReference type="GO" id="GO:0005886">
    <property type="term" value="C:plasma membrane"/>
    <property type="evidence" value="ECO:0007669"/>
    <property type="project" value="TreeGrafter"/>
</dbReference>
<protein>
    <submittedName>
        <fullName evidence="4">Uncharacterized protein</fullName>
    </submittedName>
</protein>
<keyword evidence="5" id="KW-1185">Reference proteome</keyword>
<evidence type="ECO:0000256" key="2">
    <source>
        <dbReference type="ARBA" id="ARBA00023043"/>
    </source>
</evidence>
<comment type="caution">
    <text evidence="4">The sequence shown here is derived from an EMBL/GenBank/DDBJ whole genome shotgun (WGS) entry which is preliminary data.</text>
</comment>
<reference evidence="4" key="2">
    <citation type="submission" date="2023-06" db="EMBL/GenBank/DDBJ databases">
        <authorList>
            <person name="Swenson N.G."/>
            <person name="Wegrzyn J.L."/>
            <person name="Mcevoy S.L."/>
        </authorList>
    </citation>
    <scope>NUCLEOTIDE SEQUENCE</scope>
    <source>
        <strain evidence="4">NS2018</strain>
        <tissue evidence="4">Leaf</tissue>
    </source>
</reference>
<evidence type="ECO:0000256" key="3">
    <source>
        <dbReference type="PROSITE-ProRule" id="PRU00023"/>
    </source>
</evidence>
<dbReference type="PANTHER" id="PTHR24186:SF38">
    <property type="entry name" value="ANKYRIN REPEAT FAMILY PROTEIN"/>
    <property type="match status" value="1"/>
</dbReference>
<sequence>MDPRFFYAIAGNDIPSFIRLVQEDEGILDQRLFGSLNTVLHLASKYGHVNLVREIIKLRPEMAAAENKKLEIPLHTKGTLSNGNLKVVKLLLNQPWFVGIDEDETQLNTLHVAASNGYVGNKINLPFVADIVGHLLNLCPNLAHNKDVNGYSPLHYACSKGHVSIDIVLLRFDLNLALQFDNICYSPLHLAAMNGDLAILHEFVALAPASFQFLTTCGVTVFHLAARFNHYIALIYLATVFCDTYLFHQPDKFGNTILHIAISGGHYHLAEKIIHETKMEINYRNYEGHTALDILKHA</sequence>
<name>A0AA39SZK9_ACESA</name>
<dbReference type="PANTHER" id="PTHR24186">
    <property type="entry name" value="PROTEIN PHOSPHATASE 1 REGULATORY SUBUNIT"/>
    <property type="match status" value="1"/>
</dbReference>
<dbReference type="Proteomes" id="UP001168877">
    <property type="component" value="Unassembled WGS sequence"/>
</dbReference>
<dbReference type="Gene3D" id="1.25.40.20">
    <property type="entry name" value="Ankyrin repeat-containing domain"/>
    <property type="match status" value="2"/>
</dbReference>
<evidence type="ECO:0000256" key="1">
    <source>
        <dbReference type="ARBA" id="ARBA00022737"/>
    </source>
</evidence>
<dbReference type="EMBL" id="JAUESC010000004">
    <property type="protein sequence ID" value="KAK0598544.1"/>
    <property type="molecule type" value="Genomic_DNA"/>
</dbReference>
<reference evidence="4" key="1">
    <citation type="journal article" date="2022" name="Plant J.">
        <title>Strategies of tolerance reflected in two North American maple genomes.</title>
        <authorList>
            <person name="McEvoy S.L."/>
            <person name="Sezen U.U."/>
            <person name="Trouern-Trend A."/>
            <person name="McMahon S.M."/>
            <person name="Schaberg P.G."/>
            <person name="Yang J."/>
            <person name="Wegrzyn J.L."/>
            <person name="Swenson N.G."/>
        </authorList>
    </citation>
    <scope>NUCLEOTIDE SEQUENCE</scope>
    <source>
        <strain evidence="4">NS2018</strain>
    </source>
</reference>
<evidence type="ECO:0000313" key="4">
    <source>
        <dbReference type="EMBL" id="KAK0598544.1"/>
    </source>
</evidence>
<proteinExistence type="predicted"/>
<gene>
    <name evidence="4" type="ORF">LWI29_035734</name>
</gene>
<dbReference type="SMART" id="SM00248">
    <property type="entry name" value="ANK"/>
    <property type="match status" value="6"/>
</dbReference>
<dbReference type="PROSITE" id="PS50088">
    <property type="entry name" value="ANK_REPEAT"/>
    <property type="match status" value="1"/>
</dbReference>
<dbReference type="InterPro" id="IPR002110">
    <property type="entry name" value="Ankyrin_rpt"/>
</dbReference>
<evidence type="ECO:0000313" key="5">
    <source>
        <dbReference type="Proteomes" id="UP001168877"/>
    </source>
</evidence>
<dbReference type="InterPro" id="IPR036770">
    <property type="entry name" value="Ankyrin_rpt-contain_sf"/>
</dbReference>
<dbReference type="Pfam" id="PF00023">
    <property type="entry name" value="Ank"/>
    <property type="match status" value="2"/>
</dbReference>
<keyword evidence="1" id="KW-0677">Repeat</keyword>
<keyword evidence="2 3" id="KW-0040">ANK repeat</keyword>
<dbReference type="PROSITE" id="PS50297">
    <property type="entry name" value="ANK_REP_REGION"/>
    <property type="match status" value="1"/>
</dbReference>
<accession>A0AA39SZK9</accession>
<dbReference type="AlphaFoldDB" id="A0AA39SZK9"/>